<dbReference type="AlphaFoldDB" id="A0A2G9P1T4"/>
<sequence length="95" mass="10080">MNVICNEQSRVPDGHRAHRALASAPGTCFGSAHAAGGVLKSRRTAMTARAGEPTFCSITVVAAPEAVNKMVFVSTNSSTLFCASFHTEFQCNRHV</sequence>
<evidence type="ECO:0000313" key="1">
    <source>
        <dbReference type="EMBL" id="PIN97288.1"/>
    </source>
</evidence>
<proteinExistence type="predicted"/>
<gene>
    <name evidence="1" type="ORF">AB205_0178940</name>
</gene>
<name>A0A2G9P1T4_AQUCT</name>
<dbReference type="EMBL" id="KV923814">
    <property type="protein sequence ID" value="PIN97288.1"/>
    <property type="molecule type" value="Genomic_DNA"/>
</dbReference>
<reference evidence="2" key="1">
    <citation type="journal article" date="2017" name="Nat. Commun.">
        <title>The North American bullfrog draft genome provides insight into hormonal regulation of long noncoding RNA.</title>
        <authorList>
            <person name="Hammond S.A."/>
            <person name="Warren R.L."/>
            <person name="Vandervalk B.P."/>
            <person name="Kucuk E."/>
            <person name="Khan H."/>
            <person name="Gibb E.A."/>
            <person name="Pandoh P."/>
            <person name="Kirk H."/>
            <person name="Zhao Y."/>
            <person name="Jones M."/>
            <person name="Mungall A.J."/>
            <person name="Coope R."/>
            <person name="Pleasance S."/>
            <person name="Moore R.A."/>
            <person name="Holt R.A."/>
            <person name="Round J.M."/>
            <person name="Ohora S."/>
            <person name="Walle B.V."/>
            <person name="Veldhoen N."/>
            <person name="Helbing C.C."/>
            <person name="Birol I."/>
        </authorList>
    </citation>
    <scope>NUCLEOTIDE SEQUENCE [LARGE SCALE GENOMIC DNA]</scope>
</reference>
<accession>A0A2G9P1T4</accession>
<keyword evidence="2" id="KW-1185">Reference proteome</keyword>
<organism evidence="1 2">
    <name type="scientific">Aquarana catesbeiana</name>
    <name type="common">American bullfrog</name>
    <name type="synonym">Rana catesbeiana</name>
    <dbReference type="NCBI Taxonomy" id="8400"/>
    <lineage>
        <taxon>Eukaryota</taxon>
        <taxon>Metazoa</taxon>
        <taxon>Chordata</taxon>
        <taxon>Craniata</taxon>
        <taxon>Vertebrata</taxon>
        <taxon>Euteleostomi</taxon>
        <taxon>Amphibia</taxon>
        <taxon>Batrachia</taxon>
        <taxon>Anura</taxon>
        <taxon>Neobatrachia</taxon>
        <taxon>Ranoidea</taxon>
        <taxon>Ranidae</taxon>
        <taxon>Aquarana</taxon>
    </lineage>
</organism>
<evidence type="ECO:0000313" key="2">
    <source>
        <dbReference type="Proteomes" id="UP000228934"/>
    </source>
</evidence>
<protein>
    <submittedName>
        <fullName evidence="1">Uncharacterized protein</fullName>
    </submittedName>
</protein>
<dbReference type="Proteomes" id="UP000228934">
    <property type="component" value="Unassembled WGS sequence"/>
</dbReference>